<dbReference type="Proteomes" id="UP000757232">
    <property type="component" value="Unassembled WGS sequence"/>
</dbReference>
<feature type="compositionally biased region" description="Polar residues" evidence="1">
    <location>
        <begin position="22"/>
        <end position="47"/>
    </location>
</feature>
<evidence type="ECO:0000313" key="3">
    <source>
        <dbReference type="Proteomes" id="UP000757232"/>
    </source>
</evidence>
<name>A0A9Q5HVW6_SANBA</name>
<reference evidence="2" key="1">
    <citation type="submission" date="2016-06" db="EMBL/GenBank/DDBJ databases">
        <title>Draft Genome sequence of the fungus Inonotus baumii.</title>
        <authorList>
            <person name="Zhu H."/>
            <person name="Lin W."/>
        </authorList>
    </citation>
    <scope>NUCLEOTIDE SEQUENCE</scope>
    <source>
        <strain evidence="2">821</strain>
    </source>
</reference>
<feature type="compositionally biased region" description="Low complexity" evidence="1">
    <location>
        <begin position="99"/>
        <end position="117"/>
    </location>
</feature>
<feature type="compositionally biased region" description="Polar residues" evidence="1">
    <location>
        <begin position="85"/>
        <end position="96"/>
    </location>
</feature>
<dbReference type="AlphaFoldDB" id="A0A9Q5HVW6"/>
<organism evidence="2 3">
    <name type="scientific">Sanghuangporus baumii</name>
    <name type="common">Phellinus baumii</name>
    <dbReference type="NCBI Taxonomy" id="108892"/>
    <lineage>
        <taxon>Eukaryota</taxon>
        <taxon>Fungi</taxon>
        <taxon>Dikarya</taxon>
        <taxon>Basidiomycota</taxon>
        <taxon>Agaricomycotina</taxon>
        <taxon>Agaricomycetes</taxon>
        <taxon>Hymenochaetales</taxon>
        <taxon>Hymenochaetaceae</taxon>
        <taxon>Sanghuangporus</taxon>
    </lineage>
</organism>
<proteinExistence type="predicted"/>
<feature type="compositionally biased region" description="Basic residues" evidence="1">
    <location>
        <begin position="135"/>
        <end position="144"/>
    </location>
</feature>
<keyword evidence="3" id="KW-1185">Reference proteome</keyword>
<protein>
    <submittedName>
        <fullName evidence="2">Uncharacterized protein</fullName>
    </submittedName>
</protein>
<feature type="compositionally biased region" description="Low complexity" evidence="1">
    <location>
        <begin position="334"/>
        <end position="347"/>
    </location>
</feature>
<comment type="caution">
    <text evidence="2">The sequence shown here is derived from an EMBL/GenBank/DDBJ whole genome shotgun (WGS) entry which is preliminary data.</text>
</comment>
<evidence type="ECO:0000256" key="1">
    <source>
        <dbReference type="SAM" id="MobiDB-lite"/>
    </source>
</evidence>
<feature type="compositionally biased region" description="Polar residues" evidence="1">
    <location>
        <begin position="291"/>
        <end position="327"/>
    </location>
</feature>
<feature type="compositionally biased region" description="Low complexity" evidence="1">
    <location>
        <begin position="231"/>
        <end position="261"/>
    </location>
</feature>
<evidence type="ECO:0000313" key="2">
    <source>
        <dbReference type="EMBL" id="OCB86980.1"/>
    </source>
</evidence>
<feature type="compositionally biased region" description="Polar residues" evidence="1">
    <location>
        <begin position="1"/>
        <end position="13"/>
    </location>
</feature>
<gene>
    <name evidence="2" type="ORF">A7U60_g5952</name>
</gene>
<sequence>MSSDVVQVTSATASVRPASLPAQLQTQPTSKTTSPASPLSTGSSPPTVQAIDLRHVISNHNAAPPMKERTVSASTDRSGRLGHLQTLSSASAQQHRIGSRSPTSIPSSPTSVHSSSSAIFERDIEPPPHMLTHAHPTHPHRTPRSKTTEPIDSSVPSVLDSAAALLTSTDELEEQTVAVEAPASSCAASTLGSPVGRGSRSPSPSASAGAGRGGRTSMLLNLPSPVQSTIVSVPLSPSSVSSGAGRGGASPPHIPSHSGSPRMSPPPISTSFSGGRTMPGGFSPTSEKEASPTSTPQQQRNGASTPSSIGGSTHYESAPSSPKTTTLEHPPHSLPTSPSTPTATMSFATSPSADIAFPRARPQVSHPPSPSQNAHKRLSFLSYNDILNSTPVSTLPLSSLTSPATDQPPPHIPGVSLSVGAVTGGSPLGSAYGGGGSRSVSLANSARNSLVLDGLFGPGHVHSGAAIDVKEPTAGGVGDDLGGEWEREGLGRGLEERLEALMPVGSGKA</sequence>
<feature type="region of interest" description="Disordered" evidence="1">
    <location>
        <begin position="1"/>
        <end position="347"/>
    </location>
</feature>
<feature type="compositionally biased region" description="Low complexity" evidence="1">
    <location>
        <begin position="192"/>
        <end position="209"/>
    </location>
</feature>
<accession>A0A9Q5HVW6</accession>
<dbReference type="EMBL" id="LNZH02000197">
    <property type="protein sequence ID" value="OCB86980.1"/>
    <property type="molecule type" value="Genomic_DNA"/>
</dbReference>
<dbReference type="OrthoDB" id="2563900at2759"/>